<dbReference type="InterPro" id="IPR005501">
    <property type="entry name" value="LamB/YcsF/PxpA-like"/>
</dbReference>
<dbReference type="GO" id="GO:0017168">
    <property type="term" value="F:5-oxoprolinase (ATP-hydrolyzing) activity"/>
    <property type="evidence" value="ECO:0007669"/>
    <property type="project" value="UniProtKB-UniRule"/>
</dbReference>
<accession>A0A6N9PX62</accession>
<name>A0A6N9PX62_9BACL</name>
<comment type="similarity">
    <text evidence="1">Belongs to the LamB/PxpA family.</text>
</comment>
<organism evidence="2 3">
    <name type="scientific">Chengkuizengella marina</name>
    <dbReference type="NCBI Taxonomy" id="2507566"/>
    <lineage>
        <taxon>Bacteria</taxon>
        <taxon>Bacillati</taxon>
        <taxon>Bacillota</taxon>
        <taxon>Bacilli</taxon>
        <taxon>Bacillales</taxon>
        <taxon>Paenibacillaceae</taxon>
        <taxon>Chengkuizengella</taxon>
    </lineage>
</organism>
<comment type="caution">
    <text evidence="2">The sequence shown here is derived from an EMBL/GenBank/DDBJ whole genome shotgun (WGS) entry which is preliminary data.</text>
</comment>
<evidence type="ECO:0000256" key="1">
    <source>
        <dbReference type="HAMAP-Rule" id="MF_00691"/>
    </source>
</evidence>
<proteinExistence type="inferred from homology"/>
<dbReference type="PANTHER" id="PTHR30292:SF0">
    <property type="entry name" value="5-OXOPROLINASE SUBUNIT A"/>
    <property type="match status" value="1"/>
</dbReference>
<dbReference type="HAMAP" id="MF_00691">
    <property type="entry name" value="PxpA"/>
    <property type="match status" value="1"/>
</dbReference>
<dbReference type="GO" id="GO:0005524">
    <property type="term" value="F:ATP binding"/>
    <property type="evidence" value="ECO:0007669"/>
    <property type="project" value="UniProtKB-UniRule"/>
</dbReference>
<keyword evidence="1" id="KW-0547">Nucleotide-binding</keyword>
<dbReference type="GO" id="GO:0005975">
    <property type="term" value="P:carbohydrate metabolic process"/>
    <property type="evidence" value="ECO:0007669"/>
    <property type="project" value="InterPro"/>
</dbReference>
<dbReference type="NCBIfam" id="NF003814">
    <property type="entry name" value="PRK05406.1-3"/>
    <property type="match status" value="1"/>
</dbReference>
<keyword evidence="1" id="KW-0067">ATP-binding</keyword>
<sequence>MFSIDMNCDLGESFGIYSIGMDEEVLKFVTSANIACGFHAGDPRTMRKTVQLCVQNKVAIGAHPGLQDLQGFGRRNIDITPEEAYELVLYQMGALRAFVKAEGGRLHHVKPHGALYNIAAKNRPLADAIAKAIYDFDNQLVLYGLSGSELVKAGEQIGLHCANEVFVDRTYQDDGTLTPRNEKNALIEDVNEATVQVLSMIQQQKVKTVLGKEIGIHVDTICVHGDGLKALTFVKMIRKKLQDEGIHIKSIK</sequence>
<dbReference type="SUPFAM" id="SSF88713">
    <property type="entry name" value="Glycoside hydrolase/deacetylase"/>
    <property type="match status" value="1"/>
</dbReference>
<comment type="function">
    <text evidence="1">Catalyzes the cleavage of 5-oxoproline to form L-glutamate coupled to the hydrolysis of ATP to ADP and inorganic phosphate.</text>
</comment>
<dbReference type="EC" id="3.5.2.9" evidence="1"/>
<comment type="subunit">
    <text evidence="1">Forms a complex composed of PxpA, PxpB and PxpC.</text>
</comment>
<dbReference type="AlphaFoldDB" id="A0A6N9PX62"/>
<evidence type="ECO:0000313" key="2">
    <source>
        <dbReference type="EMBL" id="NBI28091.1"/>
    </source>
</evidence>
<dbReference type="PANTHER" id="PTHR30292">
    <property type="entry name" value="UNCHARACTERIZED PROTEIN YBGL-RELATED"/>
    <property type="match status" value="1"/>
</dbReference>
<protein>
    <recommendedName>
        <fullName evidence="1">5-oxoprolinase subunit A</fullName>
        <shortName evidence="1">5-OPase subunit A</shortName>
        <ecNumber evidence="1">3.5.2.9</ecNumber>
    </recommendedName>
    <alternativeName>
        <fullName evidence="1">5-oxoprolinase (ATP-hydrolyzing) subunit A</fullName>
    </alternativeName>
</protein>
<dbReference type="CDD" id="cd10787">
    <property type="entry name" value="LamB_YcsF_like"/>
    <property type="match status" value="1"/>
</dbReference>
<dbReference type="Proteomes" id="UP000448943">
    <property type="component" value="Unassembled WGS sequence"/>
</dbReference>
<dbReference type="OrthoDB" id="9773478at2"/>
<dbReference type="RefSeq" id="WP_160644716.1">
    <property type="nucleotide sequence ID" value="NZ_SIJB01000009.1"/>
</dbReference>
<evidence type="ECO:0000313" key="3">
    <source>
        <dbReference type="Proteomes" id="UP000448943"/>
    </source>
</evidence>
<gene>
    <name evidence="1" type="primary">pxpA</name>
    <name evidence="2" type="ORF">ERL59_03840</name>
</gene>
<reference evidence="2 3" key="1">
    <citation type="submission" date="2019-01" db="EMBL/GenBank/DDBJ databases">
        <title>Chengkuizengella sp. nov., isolated from deep-sea sediment of East Pacific Ocean.</title>
        <authorList>
            <person name="Yang J."/>
            <person name="Lai Q."/>
            <person name="Shao Z."/>
        </authorList>
    </citation>
    <scope>NUCLEOTIDE SEQUENCE [LARGE SCALE GENOMIC DNA]</scope>
    <source>
        <strain evidence="2 3">YPA3-1-1</strain>
    </source>
</reference>
<dbReference type="EMBL" id="SIJB01000009">
    <property type="protein sequence ID" value="NBI28091.1"/>
    <property type="molecule type" value="Genomic_DNA"/>
</dbReference>
<dbReference type="InterPro" id="IPR011330">
    <property type="entry name" value="Glyco_hydro/deAcase_b/a-brl"/>
</dbReference>
<dbReference type="Gene3D" id="3.20.20.370">
    <property type="entry name" value="Glycoside hydrolase/deacetylase"/>
    <property type="match status" value="1"/>
</dbReference>
<comment type="catalytic activity">
    <reaction evidence="1">
        <text>5-oxo-L-proline + ATP + 2 H2O = L-glutamate + ADP + phosphate + H(+)</text>
        <dbReference type="Rhea" id="RHEA:10348"/>
        <dbReference type="ChEBI" id="CHEBI:15377"/>
        <dbReference type="ChEBI" id="CHEBI:15378"/>
        <dbReference type="ChEBI" id="CHEBI:29985"/>
        <dbReference type="ChEBI" id="CHEBI:30616"/>
        <dbReference type="ChEBI" id="CHEBI:43474"/>
        <dbReference type="ChEBI" id="CHEBI:58402"/>
        <dbReference type="ChEBI" id="CHEBI:456216"/>
        <dbReference type="EC" id="3.5.2.9"/>
    </reaction>
</comment>
<dbReference type="NCBIfam" id="NF003816">
    <property type="entry name" value="PRK05406.1-5"/>
    <property type="match status" value="1"/>
</dbReference>
<keyword evidence="1" id="KW-0378">Hydrolase</keyword>
<dbReference type="Pfam" id="PF03746">
    <property type="entry name" value="LamB_YcsF"/>
    <property type="match status" value="1"/>
</dbReference>
<keyword evidence="3" id="KW-1185">Reference proteome</keyword>